<dbReference type="Proteomes" id="UP000051913">
    <property type="component" value="Unassembled WGS sequence"/>
</dbReference>
<keyword evidence="2" id="KW-0560">Oxidoreductase</keyword>
<dbReference type="GO" id="GO:0016651">
    <property type="term" value="F:oxidoreductase activity, acting on NAD(P)H"/>
    <property type="evidence" value="ECO:0007669"/>
    <property type="project" value="TreeGrafter"/>
</dbReference>
<dbReference type="STRING" id="1518501.CQ10_37240"/>
<evidence type="ECO:0000256" key="1">
    <source>
        <dbReference type="ARBA" id="ARBA00022857"/>
    </source>
</evidence>
<accession>A0A0R3L9S4</accession>
<keyword evidence="1" id="KW-0521">NADP</keyword>
<gene>
    <name evidence="4" type="ORF">CP49_21630</name>
</gene>
<keyword evidence="5" id="KW-1185">Reference proteome</keyword>
<dbReference type="InterPro" id="IPR020843">
    <property type="entry name" value="ER"/>
</dbReference>
<dbReference type="OrthoDB" id="7355832at2"/>
<dbReference type="Pfam" id="PF00107">
    <property type="entry name" value="ADH_zinc_N"/>
    <property type="match status" value="1"/>
</dbReference>
<dbReference type="SUPFAM" id="SSF51735">
    <property type="entry name" value="NAD(P)-binding Rossmann-fold domains"/>
    <property type="match status" value="1"/>
</dbReference>
<organism evidence="4 5">
    <name type="scientific">Bradyrhizobium valentinum</name>
    <dbReference type="NCBI Taxonomy" id="1518501"/>
    <lineage>
        <taxon>Bacteria</taxon>
        <taxon>Pseudomonadati</taxon>
        <taxon>Pseudomonadota</taxon>
        <taxon>Alphaproteobacteria</taxon>
        <taxon>Hyphomicrobiales</taxon>
        <taxon>Nitrobacteraceae</taxon>
        <taxon>Bradyrhizobium</taxon>
    </lineage>
</organism>
<dbReference type="RefSeq" id="WP_057853359.1">
    <property type="nucleotide sequence ID" value="NZ_LLXX01000157.1"/>
</dbReference>
<evidence type="ECO:0000313" key="5">
    <source>
        <dbReference type="Proteomes" id="UP000051913"/>
    </source>
</evidence>
<comment type="caution">
    <text evidence="4">The sequence shown here is derived from an EMBL/GenBank/DDBJ whole genome shotgun (WGS) entry which is preliminary data.</text>
</comment>
<name>A0A0R3L9S4_9BRAD</name>
<dbReference type="PANTHER" id="PTHR48106">
    <property type="entry name" value="QUINONE OXIDOREDUCTASE PIG3-RELATED"/>
    <property type="match status" value="1"/>
</dbReference>
<dbReference type="SUPFAM" id="SSF50129">
    <property type="entry name" value="GroES-like"/>
    <property type="match status" value="1"/>
</dbReference>
<dbReference type="InterPro" id="IPR011032">
    <property type="entry name" value="GroES-like_sf"/>
</dbReference>
<dbReference type="Gene3D" id="3.90.180.10">
    <property type="entry name" value="Medium-chain alcohol dehydrogenases, catalytic domain"/>
    <property type="match status" value="1"/>
</dbReference>
<evidence type="ECO:0000256" key="2">
    <source>
        <dbReference type="ARBA" id="ARBA00023002"/>
    </source>
</evidence>
<dbReference type="InterPro" id="IPR013149">
    <property type="entry name" value="ADH-like_C"/>
</dbReference>
<proteinExistence type="predicted"/>
<evidence type="ECO:0000259" key="3">
    <source>
        <dbReference type="SMART" id="SM00829"/>
    </source>
</evidence>
<dbReference type="SMART" id="SM00829">
    <property type="entry name" value="PKS_ER"/>
    <property type="match status" value="1"/>
</dbReference>
<dbReference type="EMBL" id="LLXX01000157">
    <property type="protein sequence ID" value="KRR01622.1"/>
    <property type="molecule type" value="Genomic_DNA"/>
</dbReference>
<dbReference type="Gene3D" id="3.40.50.720">
    <property type="entry name" value="NAD(P)-binding Rossmann-like Domain"/>
    <property type="match status" value="1"/>
</dbReference>
<dbReference type="AlphaFoldDB" id="A0A0R3L9S4"/>
<dbReference type="GO" id="GO:0070402">
    <property type="term" value="F:NADPH binding"/>
    <property type="evidence" value="ECO:0007669"/>
    <property type="project" value="TreeGrafter"/>
</dbReference>
<dbReference type="Pfam" id="PF08240">
    <property type="entry name" value="ADH_N"/>
    <property type="match status" value="1"/>
</dbReference>
<dbReference type="InterPro" id="IPR013154">
    <property type="entry name" value="ADH-like_N"/>
</dbReference>
<feature type="domain" description="Enoyl reductase (ER)" evidence="3">
    <location>
        <begin position="10"/>
        <end position="328"/>
    </location>
</feature>
<reference evidence="4 5" key="1">
    <citation type="submission" date="2014-03" db="EMBL/GenBank/DDBJ databases">
        <title>Bradyrhizobium valentinum sp. nov., isolated from effective nodules of Lupinus mariae-josephae, a lupine endemic of basic-lime soils in Eastern Spain.</title>
        <authorList>
            <person name="Duran D."/>
            <person name="Rey L."/>
            <person name="Navarro A."/>
            <person name="Busquets A."/>
            <person name="Imperial J."/>
            <person name="Ruiz-Argueso T."/>
        </authorList>
    </citation>
    <scope>NUCLEOTIDE SEQUENCE [LARGE SCALE GENOMIC DNA]</scope>
    <source>
        <strain evidence="4 5">LmjM3</strain>
    </source>
</reference>
<protein>
    <submittedName>
        <fullName evidence="4">Quinone oxidoreductase</fullName>
    </submittedName>
</protein>
<sequence>MKAVLVHRPGGPEALDYTDVPMPAPGERDVLIRAQAFGVGQPDKLIRSGVYKWMPPLPANPGNDVAGILEAVGPEVSGLSVGQRVLLSARDLAQRGGCYAEYVAAPADAVHVLPENVAFEDAVCLPNYQVAWALLNNCGSSTPPHSALVIGAAGGVGTSLVQLAKLAGMKVIGTVSTQEKAAFARKMGADEVIFYRDEDVVVRTRALTGGRGVSLVLDHVCGPEFYSYLGALDKWGTIVSYNAFAGLPTENLMGEMRKYLDICPAIRCFSFHIYDHDREGRREIMRKMIGYLADGAIRPAIFKRFKLAEVRAAHELLDSGAAFGKIVMTPE</sequence>
<evidence type="ECO:0000313" key="4">
    <source>
        <dbReference type="EMBL" id="KRR01622.1"/>
    </source>
</evidence>
<dbReference type="InterPro" id="IPR036291">
    <property type="entry name" value="NAD(P)-bd_dom_sf"/>
</dbReference>
<dbReference type="CDD" id="cd08268">
    <property type="entry name" value="MDR2"/>
    <property type="match status" value="1"/>
</dbReference>